<dbReference type="Proteomes" id="UP000050761">
    <property type="component" value="Unassembled WGS sequence"/>
</dbReference>
<evidence type="ECO:0000313" key="3">
    <source>
        <dbReference type="EMBL" id="VDP08449.1"/>
    </source>
</evidence>
<name>A0A183G6F9_HELPZ</name>
<dbReference type="OrthoDB" id="5875301at2759"/>
<feature type="coiled-coil region" evidence="1">
    <location>
        <begin position="69"/>
        <end position="96"/>
    </location>
</feature>
<evidence type="ECO:0000256" key="2">
    <source>
        <dbReference type="SAM" id="MobiDB-lite"/>
    </source>
</evidence>
<reference evidence="5" key="2">
    <citation type="submission" date="2019-09" db="UniProtKB">
        <authorList>
            <consortium name="WormBaseParasite"/>
        </authorList>
    </citation>
    <scope>IDENTIFICATION</scope>
</reference>
<dbReference type="EMBL" id="UZAH01029916">
    <property type="protein sequence ID" value="VDP08449.1"/>
    <property type="molecule type" value="Genomic_DNA"/>
</dbReference>
<evidence type="ECO:0000313" key="5">
    <source>
        <dbReference type="WBParaSite" id="HPBE_0001728401-mRNA-1"/>
    </source>
</evidence>
<evidence type="ECO:0000256" key="1">
    <source>
        <dbReference type="SAM" id="Coils"/>
    </source>
</evidence>
<feature type="compositionally biased region" description="Basic and acidic residues" evidence="2">
    <location>
        <begin position="302"/>
        <end position="319"/>
    </location>
</feature>
<dbReference type="WBParaSite" id="HPBE_0001728401-mRNA-1">
    <property type="protein sequence ID" value="HPBE_0001728401-mRNA-1"/>
    <property type="gene ID" value="HPBE_0001728401"/>
</dbReference>
<feature type="region of interest" description="Disordered" evidence="2">
    <location>
        <begin position="289"/>
        <end position="338"/>
    </location>
</feature>
<proteinExistence type="predicted"/>
<accession>A0A3P8E7Z4</accession>
<dbReference type="AlphaFoldDB" id="A0A183G6F9"/>
<evidence type="ECO:0000313" key="4">
    <source>
        <dbReference type="Proteomes" id="UP000050761"/>
    </source>
</evidence>
<keyword evidence="4" id="KW-1185">Reference proteome</keyword>
<accession>A0A183G6F9</accession>
<protein>
    <submittedName>
        <fullName evidence="5">Coiled-coil domain-containing protein 183</fullName>
    </submittedName>
</protein>
<sequence length="338" mass="39104">MACSFRSSGKHGHIDLPLCTLTIFFSQRDPFIWLHLLRFVLQRSVSARENRRLRRLAEAIAILTILHQVVALSQEMNDIREELRRVKRELRPLKDAILQLPPPVELRNDIVTHCTSIMHLVEFCDKLRITIDFFYVSNATYGEKERDAKNVELTIENYKTRLNFHFHHLRLLYASAPLLVATRAISSHAWEAMMGHPQKYTMRDGITKKTLLTSQSEIQLIVQDQQQALEEMFAKMRDIRTNVLQKKRAQKDSTQGKILLKLECLNALVLTLRKELNKGWAALNQWNPANREHNSDVPGAPEGREQEDKNEGNRHREVTVKSSLSGRNTPEFREGLAS</sequence>
<gene>
    <name evidence="3" type="ORF">HPBE_LOCUS17283</name>
</gene>
<organism evidence="4 5">
    <name type="scientific">Heligmosomoides polygyrus</name>
    <name type="common">Parasitic roundworm</name>
    <dbReference type="NCBI Taxonomy" id="6339"/>
    <lineage>
        <taxon>Eukaryota</taxon>
        <taxon>Metazoa</taxon>
        <taxon>Ecdysozoa</taxon>
        <taxon>Nematoda</taxon>
        <taxon>Chromadorea</taxon>
        <taxon>Rhabditida</taxon>
        <taxon>Rhabditina</taxon>
        <taxon>Rhabditomorpha</taxon>
        <taxon>Strongyloidea</taxon>
        <taxon>Heligmosomidae</taxon>
        <taxon>Heligmosomoides</taxon>
    </lineage>
</organism>
<keyword evidence="1" id="KW-0175">Coiled coil</keyword>
<reference evidence="3 4" key="1">
    <citation type="submission" date="2018-11" db="EMBL/GenBank/DDBJ databases">
        <authorList>
            <consortium name="Pathogen Informatics"/>
        </authorList>
    </citation>
    <scope>NUCLEOTIDE SEQUENCE [LARGE SCALE GENOMIC DNA]</scope>
</reference>